<keyword evidence="2" id="KW-1185">Reference proteome</keyword>
<dbReference type="Proteomes" id="UP000243820">
    <property type="component" value="Unassembled WGS sequence"/>
</dbReference>
<sequence>MDDIPEERGQELYNKLNSEYLIECAKNNRIQEWNADYLEYLQLEWNRLYPERIGDPKYVEVLFFHYQFRISNLNWEDDSIK</sequence>
<proteinExistence type="predicted"/>
<protein>
    <submittedName>
        <fullName evidence="1">Uncharacterized protein</fullName>
    </submittedName>
</protein>
<gene>
    <name evidence="1" type="ORF">ASJ83_08060</name>
</gene>
<accession>A0AAX0Q7K7</accession>
<dbReference type="EMBL" id="LMVO01000015">
    <property type="protein sequence ID" value="PAV09348.1"/>
    <property type="molecule type" value="Genomic_DNA"/>
</dbReference>
<evidence type="ECO:0000313" key="2">
    <source>
        <dbReference type="Proteomes" id="UP000243820"/>
    </source>
</evidence>
<comment type="caution">
    <text evidence="1">The sequence shown here is derived from an EMBL/GenBank/DDBJ whole genome shotgun (WGS) entry which is preliminary data.</text>
</comment>
<organism evidence="1 2">
    <name type="scientific">Methanocorpusculum parvum</name>
    <dbReference type="NCBI Taxonomy" id="2193"/>
    <lineage>
        <taxon>Archaea</taxon>
        <taxon>Methanobacteriati</taxon>
        <taxon>Methanobacteriota</taxon>
        <taxon>Stenosarchaea group</taxon>
        <taxon>Methanomicrobia</taxon>
        <taxon>Methanomicrobiales</taxon>
        <taxon>Methanocorpusculaceae</taxon>
        <taxon>Methanocorpusculum</taxon>
    </lineage>
</organism>
<evidence type="ECO:0000313" key="1">
    <source>
        <dbReference type="EMBL" id="PAV09348.1"/>
    </source>
</evidence>
<dbReference type="AlphaFoldDB" id="A0AAX0Q7K7"/>
<name>A0AAX0Q7K7_9EURY</name>
<reference evidence="1 2" key="1">
    <citation type="journal article" date="2017" name="BMC Genomics">
        <title>Genomic analysis of methanogenic archaea reveals a shift towards energy conservation.</title>
        <authorList>
            <person name="Gilmore S.P."/>
            <person name="Henske J.K."/>
            <person name="Sexton J.A."/>
            <person name="Solomon K.V."/>
            <person name="Seppala S."/>
            <person name="Yoo J.I."/>
            <person name="Huyett L.M."/>
            <person name="Pressman A."/>
            <person name="Cogan J.Z."/>
            <person name="Kivenson V."/>
            <person name="Peng X."/>
            <person name="Tan Y."/>
            <person name="Valentine D.L."/>
            <person name="O'Malley M.A."/>
        </authorList>
    </citation>
    <scope>NUCLEOTIDE SEQUENCE [LARGE SCALE GENOMIC DNA]</scope>
    <source>
        <strain evidence="1 2">XII</strain>
    </source>
</reference>